<reference evidence="9" key="1">
    <citation type="journal article" date="2012" name="MBio">
        <title>Comparative genome analysis of Trichophyton rubrum and related dermatophytes reveals candidate genes involved in infection.</title>
        <authorList>
            <person name="Martinez D.A."/>
            <person name="Oliver B.G."/>
            <person name="Graeser Y."/>
            <person name="Goldberg J.M."/>
            <person name="Li W."/>
            <person name="Martinez-Rossi N.M."/>
            <person name="Monod M."/>
            <person name="Shelest E."/>
            <person name="Barton R.C."/>
            <person name="Birch E."/>
            <person name="Brakhage A.A."/>
            <person name="Chen Z."/>
            <person name="Gurr S.J."/>
            <person name="Heiman D."/>
            <person name="Heitman J."/>
            <person name="Kosti I."/>
            <person name="Rossi A."/>
            <person name="Saif S."/>
            <person name="Samalova M."/>
            <person name="Saunders C.W."/>
            <person name="Shea T."/>
            <person name="Summerbell R.C."/>
            <person name="Xu J."/>
            <person name="Young S."/>
            <person name="Zeng Q."/>
            <person name="Birren B.W."/>
            <person name="Cuomo C.A."/>
            <person name="White T.C."/>
        </authorList>
    </citation>
    <scope>NUCLEOTIDE SEQUENCE [LARGE SCALE GENOMIC DNA]</scope>
    <source>
        <strain evidence="9">ATCC MYA-4605 / CBS 113480</strain>
    </source>
</reference>
<keyword evidence="3" id="KW-0560">Oxidoreductase</keyword>
<dbReference type="InterPro" id="IPR007219">
    <property type="entry name" value="XnlR_reg_dom"/>
</dbReference>
<dbReference type="SUPFAM" id="SSF51735">
    <property type="entry name" value="NAD(P)-binding Rossmann-fold domains"/>
    <property type="match status" value="1"/>
</dbReference>
<dbReference type="PRINTS" id="PR00081">
    <property type="entry name" value="GDHRDH"/>
</dbReference>
<dbReference type="PANTHER" id="PTHR31644:SF1">
    <property type="entry name" value="ZN(II)2CYS6 TRANSCRIPTION FACTOR (EUROFUNG)"/>
    <property type="match status" value="1"/>
</dbReference>
<dbReference type="GeneID" id="9222402"/>
<dbReference type="EMBL" id="DS995706">
    <property type="protein sequence ID" value="EEQ33772.1"/>
    <property type="molecule type" value="Genomic_DNA"/>
</dbReference>
<dbReference type="OMA" id="EDHGAWM"/>
<dbReference type="VEuPathDB" id="FungiDB:MCYG_06591"/>
<dbReference type="RefSeq" id="XP_002844627.1">
    <property type="nucleotide sequence ID" value="XM_002844581.1"/>
</dbReference>
<dbReference type="OrthoDB" id="5818554at2759"/>
<dbReference type="eggNOG" id="KOG0725">
    <property type="taxonomic scope" value="Eukaryota"/>
</dbReference>
<dbReference type="SMART" id="SM00906">
    <property type="entry name" value="Fungal_trans"/>
    <property type="match status" value="1"/>
</dbReference>
<feature type="compositionally biased region" description="Low complexity" evidence="5">
    <location>
        <begin position="63"/>
        <end position="72"/>
    </location>
</feature>
<sequence length="957" mass="104843">MRSVSVFFCLYCVLYGWCLTPSRDSNGRPGQPPCKRCHNENLKCELGTSNRGGKRIRNTIKASAGALGSSSAVPQPARPLETSISPQSTENYNHSRYISPYNDHDRYGPSEEHRGTSIEDDDDDDSTSESAIGSGVPRNPSDAWQRLTNVAKRGTDAPKVEDGGDGTASANGHGAKKGIFAYRLVENEVLTRGLVMQLLTRYADNYHCYFPLVPRKYFDPASLDEFAMKEKHLLTAVLTVASKDLTSMPHVHEGCSKYMLELISGVAAGADCDVEAVEALLILAEWEPQGLRPSIEPVGRGEEDRAAWMHVGIALRSGYFLGLDKTSFRNDTSTGDTQTDNRKRLAWASCYVSDRLISVRIGRAFWSRGPGPMTGLVSHDFPSLQPQSPHDEDYSKIFQAILDLTQLYGNVHDVLYSGMRTSRNMMLMGDYVKYIDDFRVAISRWYRLWGKMQCSGHLNVMLQMSYEYLKLYTNAFAFQAAISQALHKPKSDSARSFGVINQAEEITIRKMIDETIDRLRRASASPDDVGYRYARLLELLWKPKSSHSTNPVPITTNGITGSSNITSNNNNNSSTNNIFANTNTAPVNNNSSINAMHGPQPSNGMHELPTTCLPEPTYVQFSPANDFSWLDLEAVGDFVSGDAVTAPTILGLDSFQGLDTGYQAENHDHGSQVWPPSWLNNPRPSVGYACNKVRRDDNDKMATLNNVEGRLALVTGASSGTISIGAACARRLATRHVHLALTYSKNADGMKATTKDIKESLPSTNLHISIHQVEVGQSEQIDRLFAEIQAEHNGRLPDILVSNAGYVVKIPQIWDISLEEFDRTIGVNLRASFILVKGVVEHMKAQRWGRIVFMSSISAHGGGVNGCHYAASKGGMTGMMKNLATRLAEFNISVNDVAPAMIGETGMIPDARAIPEVAGTIPLGRLGTPDEVANVVEMCVTTGYLTGQSILLAGGLK</sequence>
<dbReference type="GO" id="GO:0003677">
    <property type="term" value="F:DNA binding"/>
    <property type="evidence" value="ECO:0007669"/>
    <property type="project" value="InterPro"/>
</dbReference>
<dbReference type="InterPro" id="IPR020904">
    <property type="entry name" value="Sc_DH/Rdtase_CS"/>
</dbReference>
<dbReference type="AlphaFoldDB" id="C5FV38"/>
<dbReference type="Pfam" id="PF13561">
    <property type="entry name" value="adh_short_C2"/>
    <property type="match status" value="1"/>
</dbReference>
<evidence type="ECO:0000256" key="3">
    <source>
        <dbReference type="ARBA" id="ARBA00023002"/>
    </source>
</evidence>
<dbReference type="CDD" id="cd05233">
    <property type="entry name" value="SDR_c"/>
    <property type="match status" value="1"/>
</dbReference>
<evidence type="ECO:0000259" key="7">
    <source>
        <dbReference type="SMART" id="SM00906"/>
    </source>
</evidence>
<feature type="region of interest" description="Disordered" evidence="5">
    <location>
        <begin position="63"/>
        <end position="144"/>
    </location>
</feature>
<comment type="similarity">
    <text evidence="1">Belongs to the short-chain dehydrogenases/reductases (SDR) family.</text>
</comment>
<feature type="region of interest" description="Disordered" evidence="5">
    <location>
        <begin position="152"/>
        <end position="171"/>
    </location>
</feature>
<dbReference type="STRING" id="554155.C5FV38"/>
<evidence type="ECO:0000256" key="4">
    <source>
        <dbReference type="ARBA" id="ARBA00023242"/>
    </source>
</evidence>
<dbReference type="Proteomes" id="UP000002035">
    <property type="component" value="Unassembled WGS sequence"/>
</dbReference>
<proteinExistence type="inferred from homology"/>
<feature type="compositionally biased region" description="Basic and acidic residues" evidence="5">
    <location>
        <begin position="102"/>
        <end position="117"/>
    </location>
</feature>
<feature type="compositionally biased region" description="Polar residues" evidence="5">
    <location>
        <begin position="82"/>
        <end position="96"/>
    </location>
</feature>
<dbReference type="HOGENOM" id="CLU_012590_1_0_1"/>
<evidence type="ECO:0000256" key="2">
    <source>
        <dbReference type="ARBA" id="ARBA00022857"/>
    </source>
</evidence>
<dbReference type="PRINTS" id="PR00080">
    <property type="entry name" value="SDRFAMILY"/>
</dbReference>
<feature type="domain" description="Xylanolytic transcriptional activator regulatory" evidence="7">
    <location>
        <begin position="307"/>
        <end position="392"/>
    </location>
</feature>
<dbReference type="GO" id="GO:0005634">
    <property type="term" value="C:nucleus"/>
    <property type="evidence" value="ECO:0007669"/>
    <property type="project" value="TreeGrafter"/>
</dbReference>
<evidence type="ECO:0000256" key="6">
    <source>
        <dbReference type="SAM" id="SignalP"/>
    </source>
</evidence>
<keyword evidence="6" id="KW-0732">Signal</keyword>
<evidence type="ECO:0000313" key="9">
    <source>
        <dbReference type="Proteomes" id="UP000002035"/>
    </source>
</evidence>
<evidence type="ECO:0000313" key="8">
    <source>
        <dbReference type="EMBL" id="EEQ33772.1"/>
    </source>
</evidence>
<dbReference type="Pfam" id="PF04082">
    <property type="entry name" value="Fungal_trans"/>
    <property type="match status" value="1"/>
</dbReference>
<feature type="compositionally biased region" description="Basic and acidic residues" evidence="5">
    <location>
        <begin position="153"/>
        <end position="162"/>
    </location>
</feature>
<dbReference type="GO" id="GO:0016491">
    <property type="term" value="F:oxidoreductase activity"/>
    <property type="evidence" value="ECO:0007669"/>
    <property type="project" value="UniProtKB-KW"/>
</dbReference>
<dbReference type="InterPro" id="IPR036291">
    <property type="entry name" value="NAD(P)-bd_dom_sf"/>
</dbReference>
<feature type="signal peptide" evidence="6">
    <location>
        <begin position="1"/>
        <end position="18"/>
    </location>
</feature>
<keyword evidence="2" id="KW-0521">NADP</keyword>
<feature type="chain" id="PRO_5002949693" evidence="6">
    <location>
        <begin position="19"/>
        <end position="957"/>
    </location>
</feature>
<dbReference type="PROSITE" id="PS00061">
    <property type="entry name" value="ADH_SHORT"/>
    <property type="match status" value="1"/>
</dbReference>
<dbReference type="InterPro" id="IPR052780">
    <property type="entry name" value="AAA_Catabolism_Regulators"/>
</dbReference>
<dbReference type="CDD" id="cd12148">
    <property type="entry name" value="fungal_TF_MHR"/>
    <property type="match status" value="1"/>
</dbReference>
<name>C5FV38_ARTOC</name>
<dbReference type="GO" id="GO:0006351">
    <property type="term" value="P:DNA-templated transcription"/>
    <property type="evidence" value="ECO:0007669"/>
    <property type="project" value="InterPro"/>
</dbReference>
<dbReference type="GO" id="GO:0000981">
    <property type="term" value="F:DNA-binding transcription factor activity, RNA polymerase II-specific"/>
    <property type="evidence" value="ECO:0007669"/>
    <property type="project" value="TreeGrafter"/>
</dbReference>
<evidence type="ECO:0000256" key="5">
    <source>
        <dbReference type="SAM" id="MobiDB-lite"/>
    </source>
</evidence>
<gene>
    <name evidence="8" type="ORF">MCYG_06591</name>
</gene>
<accession>C5FV38</accession>
<dbReference type="GO" id="GO:0008270">
    <property type="term" value="F:zinc ion binding"/>
    <property type="evidence" value="ECO:0007669"/>
    <property type="project" value="InterPro"/>
</dbReference>
<dbReference type="PANTHER" id="PTHR31644">
    <property type="entry name" value="TRANSCRIPTIONAL ACTIVATOR ARO80-RELATED"/>
    <property type="match status" value="1"/>
</dbReference>
<organism evidence="8 9">
    <name type="scientific">Arthroderma otae (strain ATCC MYA-4605 / CBS 113480)</name>
    <name type="common">Microsporum canis</name>
    <dbReference type="NCBI Taxonomy" id="554155"/>
    <lineage>
        <taxon>Eukaryota</taxon>
        <taxon>Fungi</taxon>
        <taxon>Dikarya</taxon>
        <taxon>Ascomycota</taxon>
        <taxon>Pezizomycotina</taxon>
        <taxon>Eurotiomycetes</taxon>
        <taxon>Eurotiomycetidae</taxon>
        <taxon>Onygenales</taxon>
        <taxon>Arthrodermataceae</taxon>
        <taxon>Microsporum</taxon>
    </lineage>
</organism>
<evidence type="ECO:0000256" key="1">
    <source>
        <dbReference type="ARBA" id="ARBA00006484"/>
    </source>
</evidence>
<protein>
    <submittedName>
        <fullName evidence="8">C6 zinc finger domain-containing protein</fullName>
    </submittedName>
</protein>
<feature type="compositionally biased region" description="Acidic residues" evidence="5">
    <location>
        <begin position="118"/>
        <end position="127"/>
    </location>
</feature>
<dbReference type="FunFam" id="3.40.50.720:FF:000173">
    <property type="entry name" value="3-oxoacyl-[acyl-carrier protein] reductase"/>
    <property type="match status" value="1"/>
</dbReference>
<dbReference type="InterPro" id="IPR002347">
    <property type="entry name" value="SDR_fam"/>
</dbReference>
<dbReference type="Gene3D" id="3.40.50.720">
    <property type="entry name" value="NAD(P)-binding Rossmann-like Domain"/>
    <property type="match status" value="1"/>
</dbReference>
<keyword evidence="9" id="KW-1185">Reference proteome</keyword>
<keyword evidence="4" id="KW-0539">Nucleus</keyword>